<dbReference type="PANTHER" id="PTHR24148:SF73">
    <property type="entry name" value="HET DOMAIN PROTEIN (AFU_ORTHOLOGUE AFUA_8G01020)"/>
    <property type="match status" value="1"/>
</dbReference>
<dbReference type="EMBL" id="DF977468">
    <property type="protein sequence ID" value="GAP87252.1"/>
    <property type="molecule type" value="Genomic_DNA"/>
</dbReference>
<dbReference type="Proteomes" id="UP000054516">
    <property type="component" value="Unassembled WGS sequence"/>
</dbReference>
<evidence type="ECO:0000313" key="3">
    <source>
        <dbReference type="Proteomes" id="UP000054516"/>
    </source>
</evidence>
<reference evidence="2" key="1">
    <citation type="submission" date="2016-03" db="EMBL/GenBank/DDBJ databases">
        <title>Draft genome sequence of Rosellinia necatrix.</title>
        <authorList>
            <person name="Kanematsu S."/>
        </authorList>
    </citation>
    <scope>NUCLEOTIDE SEQUENCE [LARGE SCALE GENOMIC DNA]</scope>
    <source>
        <strain evidence="2">W97</strain>
    </source>
</reference>
<evidence type="ECO:0000259" key="1">
    <source>
        <dbReference type="Pfam" id="PF06985"/>
    </source>
</evidence>
<feature type="domain" description="Heterokaryon incompatibility" evidence="1">
    <location>
        <begin position="41"/>
        <end position="177"/>
    </location>
</feature>
<keyword evidence="3" id="KW-1185">Reference proteome</keyword>
<protein>
    <submittedName>
        <fullName evidence="2">Putative heterokaryon incompatibility protein</fullName>
    </submittedName>
</protein>
<dbReference type="STRING" id="77044.A0A1W2TGM0"/>
<dbReference type="OMA" id="ERIFFEM"/>
<organism evidence="2">
    <name type="scientific">Rosellinia necatrix</name>
    <name type="common">White root-rot fungus</name>
    <dbReference type="NCBI Taxonomy" id="77044"/>
    <lineage>
        <taxon>Eukaryota</taxon>
        <taxon>Fungi</taxon>
        <taxon>Dikarya</taxon>
        <taxon>Ascomycota</taxon>
        <taxon>Pezizomycotina</taxon>
        <taxon>Sordariomycetes</taxon>
        <taxon>Xylariomycetidae</taxon>
        <taxon>Xylariales</taxon>
        <taxon>Xylariaceae</taxon>
        <taxon>Rosellinia</taxon>
    </lineage>
</organism>
<dbReference type="Pfam" id="PF06985">
    <property type="entry name" value="HET"/>
    <property type="match status" value="1"/>
</dbReference>
<dbReference type="OrthoDB" id="3553147at2759"/>
<proteinExistence type="predicted"/>
<evidence type="ECO:0000313" key="2">
    <source>
        <dbReference type="EMBL" id="GAP87252.1"/>
    </source>
</evidence>
<accession>A0A1W2TGM0</accession>
<name>A0A1W2TGM0_ROSNE</name>
<gene>
    <name evidence="2" type="ORF">SAMD00023353_2300010</name>
</gene>
<sequence length="548" mass="62791">MYNSLDQSKHQVRLLRLLPGHGSESVHCELFIMSLDEPSEFEALSYVWGSEEDPVQIVLGGQVKSVTRNLGSALHHLRNDEKERVLWVDAVCINQDDLDERSSQVQLMQRVYSGASQVVVWLGPLKRQDERIIKVIGRLGNDPLLHWTAIQNMDDKLPGLYMFLRHQWWSRIWTAQEAILAKQITYYRGNIHISSHDLIGMAASFREHVHTNRCCQTLRLPRNGVDMVRDIARIMDNILLLHRFSLRTHNADFDEVALLFRHRQATNPLDMVYGLLGISCGIKESSINYKFSKAEVYELATRDSISHNNNLNILSHISRGEAGASLFSDYFVRWPEDTPSWVPDLTTMSEEARLNTEVMRYKAPFLNLYNACGTLTYKSTKDDPVGKLHLAGVCCDTIEKISKSTVGRTLQSETDVIKDWRDMAGMEKDPGKAYVGGDTVSEAFWRTLCLDVYASAAIGEGQARSIRRAGAKERDAHLMYWYMWMSNQEEVYFQSREAKLVKRTFEFLNHVSKVITRRRFFISRKGYMGLAPLGVEVDDHICVLAYKC</sequence>
<dbReference type="AlphaFoldDB" id="A0A1W2TGM0"/>
<dbReference type="PANTHER" id="PTHR24148">
    <property type="entry name" value="ANKYRIN REPEAT DOMAIN-CONTAINING PROTEIN 39 HOMOLOG-RELATED"/>
    <property type="match status" value="1"/>
</dbReference>
<dbReference type="InterPro" id="IPR052895">
    <property type="entry name" value="HetReg/Transcr_Mod"/>
</dbReference>
<dbReference type="InterPro" id="IPR010730">
    <property type="entry name" value="HET"/>
</dbReference>